<reference evidence="1" key="1">
    <citation type="journal article" date="2012" name="Nat. Biotechnol.">
        <title>Reference genome sequence of the model plant Setaria.</title>
        <authorList>
            <person name="Bennetzen J.L."/>
            <person name="Schmutz J."/>
            <person name="Wang H."/>
            <person name="Percifield R."/>
            <person name="Hawkins J."/>
            <person name="Pontaroli A.C."/>
            <person name="Estep M."/>
            <person name="Feng L."/>
            <person name="Vaughn J.N."/>
            <person name="Grimwood J."/>
            <person name="Jenkins J."/>
            <person name="Barry K."/>
            <person name="Lindquist E."/>
            <person name="Hellsten U."/>
            <person name="Deshpande S."/>
            <person name="Wang X."/>
            <person name="Wu X."/>
            <person name="Mitros T."/>
            <person name="Triplett J."/>
            <person name="Yang X."/>
            <person name="Ye C.Y."/>
            <person name="Mauro-Herrera M."/>
            <person name="Wang L."/>
            <person name="Li P."/>
            <person name="Sharma M."/>
            <person name="Sharma R."/>
            <person name="Ronald P.C."/>
            <person name="Panaud O."/>
            <person name="Kellogg E.A."/>
            <person name="Brutnell T.P."/>
            <person name="Doust A.N."/>
            <person name="Tuskan G.A."/>
            <person name="Rokhsar D."/>
            <person name="Devos K.M."/>
        </authorList>
    </citation>
    <scope>NUCLEOTIDE SEQUENCE [LARGE SCALE GENOMIC DNA]</scope>
    <source>
        <strain evidence="1">Yugu1</strain>
    </source>
</reference>
<dbReference type="EMBL" id="CM003530">
    <property type="protein sequence ID" value="RCV16060.1"/>
    <property type="molecule type" value="Genomic_DNA"/>
</dbReference>
<protein>
    <submittedName>
        <fullName evidence="1">Uncharacterized protein</fullName>
    </submittedName>
</protein>
<evidence type="ECO:0000313" key="1">
    <source>
        <dbReference type="EMBL" id="RCV16060.1"/>
    </source>
</evidence>
<accession>A0A368QFL1</accession>
<gene>
    <name evidence="1" type="ORF">SETIT_3G107200v2</name>
</gene>
<proteinExistence type="predicted"/>
<reference evidence="1" key="2">
    <citation type="submission" date="2015-07" db="EMBL/GenBank/DDBJ databases">
        <authorList>
            <person name="Noorani M."/>
        </authorList>
    </citation>
    <scope>NUCLEOTIDE SEQUENCE</scope>
    <source>
        <strain evidence="1">Yugu1</strain>
    </source>
</reference>
<name>A0A368QFL1_SETIT</name>
<dbReference type="AlphaFoldDB" id="A0A368QFL1"/>
<organism evidence="1">
    <name type="scientific">Setaria italica</name>
    <name type="common">Foxtail millet</name>
    <name type="synonym">Panicum italicum</name>
    <dbReference type="NCBI Taxonomy" id="4555"/>
    <lineage>
        <taxon>Eukaryota</taxon>
        <taxon>Viridiplantae</taxon>
        <taxon>Streptophyta</taxon>
        <taxon>Embryophyta</taxon>
        <taxon>Tracheophyta</taxon>
        <taxon>Spermatophyta</taxon>
        <taxon>Magnoliopsida</taxon>
        <taxon>Liliopsida</taxon>
        <taxon>Poales</taxon>
        <taxon>Poaceae</taxon>
        <taxon>PACMAD clade</taxon>
        <taxon>Panicoideae</taxon>
        <taxon>Panicodae</taxon>
        <taxon>Paniceae</taxon>
        <taxon>Cenchrinae</taxon>
        <taxon>Setaria</taxon>
    </lineage>
</organism>
<sequence>MDSKKCRDAVKLTHMARAPCLTKADARAKERDWPAAQSNDELGNLMSCWGSPPTAARSGRSSRRQASAAYWHTAPTLRCRANCRPCALADHRPVPFLALLSHAAICIDLFVLTLPGRLCCLYN</sequence>